<feature type="transmembrane region" description="Helical" evidence="19">
    <location>
        <begin position="56"/>
        <end position="74"/>
    </location>
</feature>
<name>A0A1D7QD46_9SPHI</name>
<evidence type="ECO:0000256" key="1">
    <source>
        <dbReference type="ARBA" id="ARBA00001698"/>
    </source>
</evidence>
<evidence type="ECO:0000256" key="14">
    <source>
        <dbReference type="ARBA" id="ARBA00023098"/>
    </source>
</evidence>
<dbReference type="PANTHER" id="PTHR46382:SF1">
    <property type="entry name" value="PHOSPHATIDATE CYTIDYLYLTRANSFERASE"/>
    <property type="match status" value="1"/>
</dbReference>
<evidence type="ECO:0000313" key="21">
    <source>
        <dbReference type="Proteomes" id="UP000094313"/>
    </source>
</evidence>
<feature type="transmembrane region" description="Helical" evidence="19">
    <location>
        <begin position="179"/>
        <end position="198"/>
    </location>
</feature>
<comment type="subcellular location">
    <subcellularLocation>
        <location evidence="2">Cell membrane</location>
        <topology evidence="2">Multi-pass membrane protein</topology>
    </subcellularLocation>
</comment>
<dbReference type="EMBL" id="CP017141">
    <property type="protein sequence ID" value="AOM76602.1"/>
    <property type="molecule type" value="Genomic_DNA"/>
</dbReference>
<keyword evidence="17" id="KW-1208">Phospholipid metabolism</keyword>
<dbReference type="Proteomes" id="UP000094313">
    <property type="component" value="Chromosome"/>
</dbReference>
<keyword evidence="15 19" id="KW-0472">Membrane</keyword>
<keyword evidence="9" id="KW-0444">Lipid biosynthesis</keyword>
<keyword evidence="14" id="KW-0443">Lipid metabolism</keyword>
<evidence type="ECO:0000256" key="5">
    <source>
        <dbReference type="ARBA" id="ARBA00010185"/>
    </source>
</evidence>
<gene>
    <name evidence="20" type="ORF">BFS30_05190</name>
</gene>
<evidence type="ECO:0000256" key="16">
    <source>
        <dbReference type="ARBA" id="ARBA00023209"/>
    </source>
</evidence>
<accession>A0A1D7QD46</accession>
<dbReference type="GO" id="GO:0005886">
    <property type="term" value="C:plasma membrane"/>
    <property type="evidence" value="ECO:0007669"/>
    <property type="project" value="UniProtKB-SubCell"/>
</dbReference>
<evidence type="ECO:0000256" key="7">
    <source>
        <dbReference type="ARBA" id="ARBA00019373"/>
    </source>
</evidence>
<evidence type="ECO:0000256" key="15">
    <source>
        <dbReference type="ARBA" id="ARBA00023136"/>
    </source>
</evidence>
<feature type="transmembrane region" description="Helical" evidence="19">
    <location>
        <begin position="6"/>
        <end position="35"/>
    </location>
</feature>
<dbReference type="OrthoDB" id="9799199at2"/>
<comment type="catalytic activity">
    <reaction evidence="1 18">
        <text>a 1,2-diacyl-sn-glycero-3-phosphate + CTP + H(+) = a CDP-1,2-diacyl-sn-glycerol + diphosphate</text>
        <dbReference type="Rhea" id="RHEA:16229"/>
        <dbReference type="ChEBI" id="CHEBI:15378"/>
        <dbReference type="ChEBI" id="CHEBI:33019"/>
        <dbReference type="ChEBI" id="CHEBI:37563"/>
        <dbReference type="ChEBI" id="CHEBI:58332"/>
        <dbReference type="ChEBI" id="CHEBI:58608"/>
        <dbReference type="EC" id="2.7.7.41"/>
    </reaction>
</comment>
<keyword evidence="12 18" id="KW-0548">Nucleotidyltransferase</keyword>
<evidence type="ECO:0000256" key="4">
    <source>
        <dbReference type="ARBA" id="ARBA00005189"/>
    </source>
</evidence>
<feature type="transmembrane region" description="Helical" evidence="19">
    <location>
        <begin position="204"/>
        <end position="223"/>
    </location>
</feature>
<evidence type="ECO:0000313" key="20">
    <source>
        <dbReference type="EMBL" id="AOM76602.1"/>
    </source>
</evidence>
<dbReference type="KEGG" id="psty:BFS30_05190"/>
<dbReference type="GO" id="GO:0004605">
    <property type="term" value="F:phosphatidate cytidylyltransferase activity"/>
    <property type="evidence" value="ECO:0007669"/>
    <property type="project" value="UniProtKB-EC"/>
</dbReference>
<feature type="transmembrane region" description="Helical" evidence="19">
    <location>
        <begin position="136"/>
        <end position="158"/>
    </location>
</feature>
<evidence type="ECO:0000256" key="19">
    <source>
        <dbReference type="SAM" id="Phobius"/>
    </source>
</evidence>
<keyword evidence="8" id="KW-1003">Cell membrane</keyword>
<evidence type="ECO:0000256" key="9">
    <source>
        <dbReference type="ARBA" id="ARBA00022516"/>
    </source>
</evidence>
<dbReference type="PROSITE" id="PS01315">
    <property type="entry name" value="CDS"/>
    <property type="match status" value="1"/>
</dbReference>
<keyword evidence="21" id="KW-1185">Reference proteome</keyword>
<evidence type="ECO:0000256" key="17">
    <source>
        <dbReference type="ARBA" id="ARBA00023264"/>
    </source>
</evidence>
<dbReference type="Pfam" id="PF01148">
    <property type="entry name" value="CTP_transf_1"/>
    <property type="match status" value="1"/>
</dbReference>
<comment type="pathway">
    <text evidence="3 18">Phospholipid metabolism; CDP-diacylglycerol biosynthesis; CDP-diacylglycerol from sn-glycerol 3-phosphate: step 3/3.</text>
</comment>
<comment type="similarity">
    <text evidence="5 18">Belongs to the CDS family.</text>
</comment>
<feature type="transmembrane region" description="Helical" evidence="19">
    <location>
        <begin position="109"/>
        <end position="130"/>
    </location>
</feature>
<proteinExistence type="inferred from homology"/>
<keyword evidence="11 18" id="KW-0812">Transmembrane</keyword>
<evidence type="ECO:0000256" key="13">
    <source>
        <dbReference type="ARBA" id="ARBA00022989"/>
    </source>
</evidence>
<evidence type="ECO:0000256" key="8">
    <source>
        <dbReference type="ARBA" id="ARBA00022475"/>
    </source>
</evidence>
<evidence type="ECO:0000256" key="3">
    <source>
        <dbReference type="ARBA" id="ARBA00005119"/>
    </source>
</evidence>
<evidence type="ECO:0000256" key="10">
    <source>
        <dbReference type="ARBA" id="ARBA00022679"/>
    </source>
</evidence>
<keyword evidence="16" id="KW-0594">Phospholipid biosynthesis</keyword>
<reference evidence="20 21" key="1">
    <citation type="submission" date="2016-08" db="EMBL/GenBank/DDBJ databases">
        <authorList>
            <person name="Seilhamer J.J."/>
        </authorList>
    </citation>
    <scope>NUCLEOTIDE SEQUENCE [LARGE SCALE GENOMIC DNA]</scope>
    <source>
        <strain evidence="20 21">DX4</strain>
    </source>
</reference>
<organism evidence="20 21">
    <name type="scientific">Pedobacter steynii</name>
    <dbReference type="NCBI Taxonomy" id="430522"/>
    <lineage>
        <taxon>Bacteria</taxon>
        <taxon>Pseudomonadati</taxon>
        <taxon>Bacteroidota</taxon>
        <taxon>Sphingobacteriia</taxon>
        <taxon>Sphingobacteriales</taxon>
        <taxon>Sphingobacteriaceae</taxon>
        <taxon>Pedobacter</taxon>
    </lineage>
</organism>
<feature type="transmembrane region" description="Helical" evidence="19">
    <location>
        <begin position="250"/>
        <end position="268"/>
    </location>
</feature>
<evidence type="ECO:0000256" key="6">
    <source>
        <dbReference type="ARBA" id="ARBA00012487"/>
    </source>
</evidence>
<evidence type="ECO:0000256" key="18">
    <source>
        <dbReference type="RuleBase" id="RU003938"/>
    </source>
</evidence>
<protein>
    <recommendedName>
        <fullName evidence="7 18">Phosphatidate cytidylyltransferase</fullName>
        <ecNumber evidence="6 18">2.7.7.41</ecNumber>
    </recommendedName>
</protein>
<dbReference type="EC" id="2.7.7.41" evidence="6 18"/>
<keyword evidence="13 19" id="KW-1133">Transmembrane helix</keyword>
<dbReference type="PANTHER" id="PTHR46382">
    <property type="entry name" value="PHOSPHATIDATE CYTIDYLYLTRANSFERASE"/>
    <property type="match status" value="1"/>
</dbReference>
<keyword evidence="10 18" id="KW-0808">Transferase</keyword>
<evidence type="ECO:0000256" key="12">
    <source>
        <dbReference type="ARBA" id="ARBA00022695"/>
    </source>
</evidence>
<dbReference type="InterPro" id="IPR000374">
    <property type="entry name" value="PC_trans"/>
</dbReference>
<evidence type="ECO:0000256" key="11">
    <source>
        <dbReference type="ARBA" id="ARBA00022692"/>
    </source>
</evidence>
<evidence type="ECO:0000256" key="2">
    <source>
        <dbReference type="ARBA" id="ARBA00004651"/>
    </source>
</evidence>
<dbReference type="AlphaFoldDB" id="A0A1D7QD46"/>
<comment type="pathway">
    <text evidence="4">Lipid metabolism.</text>
</comment>
<dbReference type="GO" id="GO:0016024">
    <property type="term" value="P:CDP-diacylglycerol biosynthetic process"/>
    <property type="evidence" value="ECO:0007669"/>
    <property type="project" value="UniProtKB-UniPathway"/>
</dbReference>
<dbReference type="UniPathway" id="UPA00557">
    <property type="reaction ID" value="UER00614"/>
</dbReference>
<sequence>MKTRAITAFFFTIVMLGSMFLGPYVFSIFYLLLSLGALLEFFKLIKTAGIRPHRNIALIAATLIFLMTAGYHVLKFETKFLLLLVPLIFSVFISELYKKEKIPFANISYTFVGFMYVTVPFCFFYSLGFIGHATEYSFHLPLAFMLMLWANDTGAYLFGSKFGKTRLFERHSPKKSWEGFFGGMFTSLVVAYVLSIFFTELPVWAWGGMAILISSFGTLGDLVESMLKRSLNAKDSGNILPGHGGFLDRFDGLLIAAPVVYAYLYLILY</sequence>
<dbReference type="RefSeq" id="WP_069378297.1">
    <property type="nucleotide sequence ID" value="NZ_CP017141.1"/>
</dbReference>
<feature type="transmembrane region" description="Helical" evidence="19">
    <location>
        <begin position="80"/>
        <end position="97"/>
    </location>
</feature>